<feature type="binding site" evidence="12">
    <location>
        <position position="168"/>
    </location>
    <ligand>
        <name>Zn(2+)</name>
        <dbReference type="ChEBI" id="CHEBI:29105"/>
        <note>catalytic</note>
    </ligand>
</feature>
<evidence type="ECO:0000256" key="3">
    <source>
        <dbReference type="ARBA" id="ARBA00022729"/>
    </source>
</evidence>
<dbReference type="Ensembl" id="ENSAPET00000001292.1">
    <property type="protein sequence ID" value="ENSAPEP00000001259.1"/>
    <property type="gene ID" value="ENSAPEG00000000927.1"/>
</dbReference>
<evidence type="ECO:0000256" key="12">
    <source>
        <dbReference type="PROSITE-ProRule" id="PRU01211"/>
    </source>
</evidence>
<evidence type="ECO:0000256" key="14">
    <source>
        <dbReference type="SAM" id="MobiDB-lite"/>
    </source>
</evidence>
<feature type="domain" description="Peptidase M12A" evidence="15">
    <location>
        <begin position="71"/>
        <end position="295"/>
    </location>
</feature>
<dbReference type="GO" id="GO:0008270">
    <property type="term" value="F:zinc ion binding"/>
    <property type="evidence" value="ECO:0007669"/>
    <property type="project" value="UniProtKB-UniRule"/>
</dbReference>
<keyword evidence="9" id="KW-0325">Glycoprotein</keyword>
<feature type="binding site" evidence="12">
    <location>
        <position position="172"/>
    </location>
    <ligand>
        <name>Zn(2+)</name>
        <dbReference type="ChEBI" id="CHEBI:29105"/>
        <note>catalytic</note>
    </ligand>
</feature>
<dbReference type="Gene3D" id="3.40.390.10">
    <property type="entry name" value="Collagenase (Catalytic Domain)"/>
    <property type="match status" value="1"/>
</dbReference>
<dbReference type="AlphaFoldDB" id="A0A3P8RPU3"/>
<dbReference type="GO" id="GO:0004222">
    <property type="term" value="F:metalloendopeptidase activity"/>
    <property type="evidence" value="ECO:0007669"/>
    <property type="project" value="UniProtKB-UniRule"/>
</dbReference>
<evidence type="ECO:0000256" key="4">
    <source>
        <dbReference type="ARBA" id="ARBA00022801"/>
    </source>
</evidence>
<dbReference type="PANTHER" id="PTHR10127">
    <property type="entry name" value="DISCOIDIN, CUB, EGF, LAMININ , AND ZINC METALLOPROTEASE DOMAIN CONTAINING"/>
    <property type="match status" value="1"/>
</dbReference>
<dbReference type="SMART" id="SM00235">
    <property type="entry name" value="ZnMc"/>
    <property type="match status" value="1"/>
</dbReference>
<evidence type="ECO:0000256" key="7">
    <source>
        <dbReference type="ARBA" id="ARBA00023145"/>
    </source>
</evidence>
<dbReference type="InterPro" id="IPR006026">
    <property type="entry name" value="Peptidase_Metallo"/>
</dbReference>
<evidence type="ECO:0000256" key="2">
    <source>
        <dbReference type="ARBA" id="ARBA00022723"/>
    </source>
</evidence>
<accession>A0A3P8RPU3</accession>
<feature type="binding site" evidence="12">
    <location>
        <position position="178"/>
    </location>
    <ligand>
        <name>Zn(2+)</name>
        <dbReference type="ChEBI" id="CHEBI:29105"/>
        <note>catalytic</note>
    </ligand>
</feature>
<comment type="cofactor">
    <cofactor evidence="12 13">
        <name>Zn(2+)</name>
        <dbReference type="ChEBI" id="CHEBI:29105"/>
    </cofactor>
    <text evidence="12 13">Binds 1 zinc ion per subunit.</text>
</comment>
<evidence type="ECO:0000313" key="17">
    <source>
        <dbReference type="Proteomes" id="UP000265080"/>
    </source>
</evidence>
<reference evidence="16" key="3">
    <citation type="submission" date="2025-09" db="UniProtKB">
        <authorList>
            <consortium name="Ensembl"/>
        </authorList>
    </citation>
    <scope>IDENTIFICATION</scope>
</reference>
<evidence type="ECO:0000256" key="9">
    <source>
        <dbReference type="ARBA" id="ARBA00023180"/>
    </source>
</evidence>
<reference evidence="16 17" key="1">
    <citation type="submission" date="2018-03" db="EMBL/GenBank/DDBJ databases">
        <title>Finding Nemo's genes: A chromosome-scale reference assembly of the genome of the orange clownfish Amphiprion percula.</title>
        <authorList>
            <person name="Lehmann R."/>
        </authorList>
    </citation>
    <scope>NUCLEOTIDE SEQUENCE</scope>
</reference>
<evidence type="ECO:0000313" key="16">
    <source>
        <dbReference type="Ensembl" id="ENSAPEP00000001259.1"/>
    </source>
</evidence>
<keyword evidence="7" id="KW-0865">Zymogen</keyword>
<feature type="chain" id="PRO_5017844524" description="Metalloendopeptidase" evidence="13">
    <location>
        <begin position="19"/>
        <end position="295"/>
    </location>
</feature>
<evidence type="ECO:0000256" key="8">
    <source>
        <dbReference type="ARBA" id="ARBA00023157"/>
    </source>
</evidence>
<dbReference type="InterPro" id="IPR001506">
    <property type="entry name" value="Peptidase_M12A"/>
</dbReference>
<dbReference type="Proteomes" id="UP000265080">
    <property type="component" value="Chromosome 1"/>
</dbReference>
<keyword evidence="3 13" id="KW-0732">Signal</keyword>
<protein>
    <recommendedName>
        <fullName evidence="13">Metalloendopeptidase</fullName>
        <ecNumber evidence="13">3.4.24.-</ecNumber>
    </recommendedName>
</protein>
<dbReference type="InterPro" id="IPR024079">
    <property type="entry name" value="MetalloPept_cat_dom_sf"/>
</dbReference>
<keyword evidence="2 12" id="KW-0479">Metal-binding</keyword>
<organism evidence="16 17">
    <name type="scientific">Amphiprion percula</name>
    <name type="common">Orange clownfish</name>
    <name type="synonym">Lutjanus percula</name>
    <dbReference type="NCBI Taxonomy" id="161767"/>
    <lineage>
        <taxon>Eukaryota</taxon>
        <taxon>Metazoa</taxon>
        <taxon>Chordata</taxon>
        <taxon>Craniata</taxon>
        <taxon>Vertebrata</taxon>
        <taxon>Euteleostomi</taxon>
        <taxon>Actinopterygii</taxon>
        <taxon>Neopterygii</taxon>
        <taxon>Teleostei</taxon>
        <taxon>Neoteleostei</taxon>
        <taxon>Acanthomorphata</taxon>
        <taxon>Ovalentaria</taxon>
        <taxon>Pomacentridae</taxon>
        <taxon>Amphiprion</taxon>
    </lineage>
</organism>
<evidence type="ECO:0000256" key="1">
    <source>
        <dbReference type="ARBA" id="ARBA00022670"/>
    </source>
</evidence>
<feature type="region of interest" description="Disordered" evidence="14">
    <location>
        <begin position="21"/>
        <end position="43"/>
    </location>
</feature>
<comment type="subcellular location">
    <subcellularLocation>
        <location evidence="11">Zymogen granule</location>
    </subcellularLocation>
</comment>
<dbReference type="GO" id="GO:0006508">
    <property type="term" value="P:proteolysis"/>
    <property type="evidence" value="ECO:0007669"/>
    <property type="project" value="UniProtKB-KW"/>
</dbReference>
<keyword evidence="17" id="KW-1185">Reference proteome</keyword>
<keyword evidence="6 12" id="KW-0482">Metalloprotease</keyword>
<feature type="signal peptide" evidence="13">
    <location>
        <begin position="1"/>
        <end position="18"/>
    </location>
</feature>
<keyword evidence="1 12" id="KW-0645">Protease</keyword>
<dbReference type="FunFam" id="3.40.390.10:FF:000040">
    <property type="entry name" value="Metalloendopeptidase"/>
    <property type="match status" value="1"/>
</dbReference>
<name>A0A3P8RPU3_AMPPE</name>
<dbReference type="PANTHER" id="PTHR10127:SF839">
    <property type="entry name" value="HATCHING ENZYME 1.2-RELATED"/>
    <property type="match status" value="1"/>
</dbReference>
<keyword evidence="5 12" id="KW-0862">Zinc</keyword>
<keyword evidence="8" id="KW-1015">Disulfide bond</keyword>
<dbReference type="SUPFAM" id="SSF55486">
    <property type="entry name" value="Metalloproteases ('zincins'), catalytic domain"/>
    <property type="match status" value="1"/>
</dbReference>
<keyword evidence="4 12" id="KW-0378">Hydrolase</keyword>
<dbReference type="STRING" id="161767.ENSAPEP00000001259"/>
<dbReference type="EC" id="3.4.24.-" evidence="13"/>
<proteinExistence type="predicted"/>
<dbReference type="GeneTree" id="ENSGT00940000161051"/>
<keyword evidence="10" id="KW-0968">Cytoplasmic vesicle</keyword>
<evidence type="ECO:0000259" key="15">
    <source>
        <dbReference type="PROSITE" id="PS51864"/>
    </source>
</evidence>
<evidence type="ECO:0000256" key="13">
    <source>
        <dbReference type="RuleBase" id="RU361183"/>
    </source>
</evidence>
<evidence type="ECO:0000256" key="11">
    <source>
        <dbReference type="ARBA" id="ARBA00024324"/>
    </source>
</evidence>
<evidence type="ECO:0000256" key="6">
    <source>
        <dbReference type="ARBA" id="ARBA00023049"/>
    </source>
</evidence>
<sequence length="295" mass="33539">MTPSASLLLLLLLGLSQAFPVEEEGSSEEEEEEGEGEEEDTIDMTTRILSTNNGSNENLLEGDLLAPITRNAMRCFSQSCLWKKASGVVTVPYVISYHFSQSQKNMITRAMEAMERRTCIRFKERSREYDFISIENRQGCFSALGRTGGRQVLSLSKQGCLHHGIVIHELNHALGFQHEQTRSDRDSYVRINWQYIKPSTAYNFHKQNTNNLNTPYDYSSIMHYGRTAFSMNGRETITPIPNGNVQLGQTLNLLYRYPPFYMPPSVQTKSMPTDTWRKQDKHSESAVLCQGCSVV</sequence>
<dbReference type="PROSITE" id="PS51864">
    <property type="entry name" value="ASTACIN"/>
    <property type="match status" value="1"/>
</dbReference>
<evidence type="ECO:0000256" key="5">
    <source>
        <dbReference type="ARBA" id="ARBA00022833"/>
    </source>
</evidence>
<dbReference type="GO" id="GO:0042588">
    <property type="term" value="C:zymogen granule"/>
    <property type="evidence" value="ECO:0007669"/>
    <property type="project" value="UniProtKB-SubCell"/>
</dbReference>
<dbReference type="PRINTS" id="PR00480">
    <property type="entry name" value="ASTACIN"/>
</dbReference>
<dbReference type="Pfam" id="PF01400">
    <property type="entry name" value="Astacin"/>
    <property type="match status" value="1"/>
</dbReference>
<feature type="active site" evidence="12">
    <location>
        <position position="169"/>
    </location>
</feature>
<reference evidence="16" key="2">
    <citation type="submission" date="2025-08" db="UniProtKB">
        <authorList>
            <consortium name="Ensembl"/>
        </authorList>
    </citation>
    <scope>IDENTIFICATION</scope>
</reference>
<evidence type="ECO:0000256" key="10">
    <source>
        <dbReference type="ARBA" id="ARBA00023329"/>
    </source>
</evidence>
<comment type="caution">
    <text evidence="12">Lacks conserved residue(s) required for the propagation of feature annotation.</text>
</comment>
<feature type="compositionally biased region" description="Acidic residues" evidence="14">
    <location>
        <begin position="21"/>
        <end position="42"/>
    </location>
</feature>